<dbReference type="Pfam" id="PF08281">
    <property type="entry name" value="Sigma70_r4_2"/>
    <property type="match status" value="1"/>
</dbReference>
<keyword evidence="8" id="KW-1185">Reference proteome</keyword>
<keyword evidence="2" id="KW-0805">Transcription regulation</keyword>
<evidence type="ECO:0000256" key="4">
    <source>
        <dbReference type="ARBA" id="ARBA00023163"/>
    </source>
</evidence>
<reference evidence="7" key="1">
    <citation type="submission" date="2009-12" db="EMBL/GenBank/DDBJ databases">
        <authorList>
            <person name="Weinstock G."/>
            <person name="Sodergren E."/>
            <person name="Clifton S."/>
            <person name="Fulton L."/>
            <person name="Fulton B."/>
            <person name="Courtney L."/>
            <person name="Fronick C."/>
            <person name="Harrison M."/>
            <person name="Strong C."/>
            <person name="Farmer C."/>
            <person name="Delahaunty K."/>
            <person name="Markovic C."/>
            <person name="Hall O."/>
            <person name="Minx P."/>
            <person name="Tomlinson C."/>
            <person name="Mitreva M."/>
            <person name="Nelson J."/>
            <person name="Hou S."/>
            <person name="Wollam A."/>
            <person name="Pepin K.H."/>
            <person name="Johnson M."/>
            <person name="Bhonagiri V."/>
            <person name="Nash W.E."/>
            <person name="Warren W."/>
            <person name="Chinwalla A."/>
            <person name="Mardis E.R."/>
            <person name="Wilson R.K."/>
        </authorList>
    </citation>
    <scope>NUCLEOTIDE SEQUENCE [LARGE SCALE GENOMIC DNA]</scope>
    <source>
        <strain evidence="7">DSM 15176</strain>
    </source>
</reference>
<dbReference type="InterPro" id="IPR007627">
    <property type="entry name" value="RNA_pol_sigma70_r2"/>
</dbReference>
<dbReference type="InterPro" id="IPR013249">
    <property type="entry name" value="RNA_pol_sigma70_r4_t2"/>
</dbReference>
<dbReference type="HOGENOM" id="CLU_047691_3_2_9"/>
<dbReference type="EMBL" id="ACBY02000023">
    <property type="protein sequence ID" value="EFB75977.1"/>
    <property type="molecule type" value="Genomic_DNA"/>
</dbReference>
<dbReference type="Proteomes" id="UP000003438">
    <property type="component" value="Unassembled WGS sequence"/>
</dbReference>
<proteinExistence type="inferred from homology"/>
<dbReference type="GO" id="GO:0006352">
    <property type="term" value="P:DNA-templated transcription initiation"/>
    <property type="evidence" value="ECO:0007669"/>
    <property type="project" value="InterPro"/>
</dbReference>
<evidence type="ECO:0000313" key="8">
    <source>
        <dbReference type="Proteomes" id="UP000003438"/>
    </source>
</evidence>
<dbReference type="Gene3D" id="1.10.10.10">
    <property type="entry name" value="Winged helix-like DNA-binding domain superfamily/Winged helix DNA-binding domain"/>
    <property type="match status" value="1"/>
</dbReference>
<comment type="caution">
    <text evidence="7">The sequence shown here is derived from an EMBL/GenBank/DDBJ whole genome shotgun (WGS) entry which is preliminary data.</text>
</comment>
<dbReference type="GO" id="GO:0003677">
    <property type="term" value="F:DNA binding"/>
    <property type="evidence" value="ECO:0007669"/>
    <property type="project" value="InterPro"/>
</dbReference>
<dbReference type="OrthoDB" id="2613570at2"/>
<name>D1PN42_9FIRM</name>
<dbReference type="InterPro" id="IPR014284">
    <property type="entry name" value="RNA_pol_sigma-70_dom"/>
</dbReference>
<keyword evidence="3" id="KW-0731">Sigma factor</keyword>
<dbReference type="NCBIfam" id="TIGR02937">
    <property type="entry name" value="sigma70-ECF"/>
    <property type="match status" value="1"/>
</dbReference>
<dbReference type="Pfam" id="PF04542">
    <property type="entry name" value="Sigma70_r2"/>
    <property type="match status" value="1"/>
</dbReference>
<evidence type="ECO:0000256" key="1">
    <source>
        <dbReference type="ARBA" id="ARBA00010641"/>
    </source>
</evidence>
<feature type="domain" description="RNA polymerase sigma factor 70 region 4 type 2" evidence="6">
    <location>
        <begin position="121"/>
        <end position="170"/>
    </location>
</feature>
<evidence type="ECO:0000259" key="5">
    <source>
        <dbReference type="Pfam" id="PF04542"/>
    </source>
</evidence>
<dbReference type="SUPFAM" id="SSF88946">
    <property type="entry name" value="Sigma2 domain of RNA polymerase sigma factors"/>
    <property type="match status" value="1"/>
</dbReference>
<evidence type="ECO:0000256" key="3">
    <source>
        <dbReference type="ARBA" id="ARBA00023082"/>
    </source>
</evidence>
<evidence type="ECO:0000259" key="6">
    <source>
        <dbReference type="Pfam" id="PF08281"/>
    </source>
</evidence>
<dbReference type="InterPro" id="IPR013325">
    <property type="entry name" value="RNA_pol_sigma_r2"/>
</dbReference>
<dbReference type="PANTHER" id="PTHR43133:SF60">
    <property type="entry name" value="RNA POLYMERASE SIGMA FACTOR SIGV"/>
    <property type="match status" value="1"/>
</dbReference>
<dbReference type="InterPro" id="IPR039425">
    <property type="entry name" value="RNA_pol_sigma-70-like"/>
</dbReference>
<gene>
    <name evidence="7" type="ORF">SUBVAR_05757</name>
</gene>
<evidence type="ECO:0000313" key="7">
    <source>
        <dbReference type="EMBL" id="EFB75977.1"/>
    </source>
</evidence>
<sequence>MLFIYLAMIDDDTQRSKFEYIYHTYYGMMYRVAYELTKDQRLAEDAVHETMVNIIEDIDTIRMDNPKELKSYLYVVTKSKTIDFIRRWEKRKTSLYPADEVPEINNFDSPDEIALTKITLQKALQALNELPEKYRITLVMKIKGYKLKDIACLTNTSEANVKNRIHRARKYIFSKLK</sequence>
<comment type="similarity">
    <text evidence="1">Belongs to the sigma-70 factor family. ECF subfamily.</text>
</comment>
<organism evidence="7 8">
    <name type="scientific">Subdoligranulum variabile DSM 15176</name>
    <dbReference type="NCBI Taxonomy" id="411471"/>
    <lineage>
        <taxon>Bacteria</taxon>
        <taxon>Bacillati</taxon>
        <taxon>Bacillota</taxon>
        <taxon>Clostridia</taxon>
        <taxon>Eubacteriales</taxon>
        <taxon>Oscillospiraceae</taxon>
        <taxon>Subdoligranulum</taxon>
    </lineage>
</organism>
<feature type="domain" description="RNA polymerase sigma-70 region 2" evidence="5">
    <location>
        <begin position="21"/>
        <end position="87"/>
    </location>
</feature>
<dbReference type="RefSeq" id="WP_007047137.1">
    <property type="nucleotide sequence ID" value="NZ_GG704769.1"/>
</dbReference>
<dbReference type="Gene3D" id="1.10.1740.10">
    <property type="match status" value="1"/>
</dbReference>
<keyword evidence="4" id="KW-0804">Transcription</keyword>
<evidence type="ECO:0000256" key="2">
    <source>
        <dbReference type="ARBA" id="ARBA00023015"/>
    </source>
</evidence>
<dbReference type="AlphaFoldDB" id="D1PN42"/>
<dbReference type="InterPro" id="IPR036388">
    <property type="entry name" value="WH-like_DNA-bd_sf"/>
</dbReference>
<dbReference type="STRING" id="411471.SUBVAR_05757"/>
<dbReference type="GO" id="GO:0016987">
    <property type="term" value="F:sigma factor activity"/>
    <property type="evidence" value="ECO:0007669"/>
    <property type="project" value="UniProtKB-KW"/>
</dbReference>
<dbReference type="InterPro" id="IPR013324">
    <property type="entry name" value="RNA_pol_sigma_r3/r4-like"/>
</dbReference>
<dbReference type="eggNOG" id="COG1595">
    <property type="taxonomic scope" value="Bacteria"/>
</dbReference>
<dbReference type="SUPFAM" id="SSF88659">
    <property type="entry name" value="Sigma3 and sigma4 domains of RNA polymerase sigma factors"/>
    <property type="match status" value="1"/>
</dbReference>
<accession>D1PN42</accession>
<dbReference type="PANTHER" id="PTHR43133">
    <property type="entry name" value="RNA POLYMERASE ECF-TYPE SIGMA FACTO"/>
    <property type="match status" value="1"/>
</dbReference>
<protein>
    <submittedName>
        <fullName evidence="7">Sigma-70 region 2</fullName>
    </submittedName>
</protein>